<evidence type="ECO:0000256" key="2">
    <source>
        <dbReference type="ARBA" id="ARBA00004429"/>
    </source>
</evidence>
<dbReference type="CDD" id="cd01879">
    <property type="entry name" value="FeoB"/>
    <property type="match status" value="1"/>
</dbReference>
<dbReference type="Proteomes" id="UP000199701">
    <property type="component" value="Unassembled WGS sequence"/>
</dbReference>
<dbReference type="InterPro" id="IPR050860">
    <property type="entry name" value="FeoB_GTPase"/>
</dbReference>
<keyword evidence="16" id="KW-0460">Magnesium</keyword>
<feature type="transmembrane region" description="Helical" evidence="17">
    <location>
        <begin position="627"/>
        <end position="646"/>
    </location>
</feature>
<feature type="binding site" evidence="16">
    <location>
        <position position="29"/>
    </location>
    <ligand>
        <name>Mg(2+)</name>
        <dbReference type="ChEBI" id="CHEBI:18420"/>
        <label>2</label>
    </ligand>
</feature>
<dbReference type="Gene3D" id="3.40.50.300">
    <property type="entry name" value="P-loop containing nucleotide triphosphate hydrolases"/>
    <property type="match status" value="1"/>
</dbReference>
<dbReference type="EMBL" id="FOJI01000011">
    <property type="protein sequence ID" value="SEW34626.1"/>
    <property type="molecule type" value="Genomic_DNA"/>
</dbReference>
<keyword evidence="13 17" id="KW-0472">Membrane</keyword>
<dbReference type="NCBIfam" id="TIGR00231">
    <property type="entry name" value="small_GTP"/>
    <property type="match status" value="1"/>
</dbReference>
<feature type="transmembrane region" description="Helical" evidence="17">
    <location>
        <begin position="355"/>
        <end position="379"/>
    </location>
</feature>
<evidence type="ECO:0000256" key="9">
    <source>
        <dbReference type="ARBA" id="ARBA00022989"/>
    </source>
</evidence>
<feature type="transmembrane region" description="Helical" evidence="17">
    <location>
        <begin position="523"/>
        <end position="544"/>
    </location>
</feature>
<evidence type="ECO:0000256" key="17">
    <source>
        <dbReference type="RuleBase" id="RU362098"/>
    </source>
</evidence>
<keyword evidence="10 17" id="KW-0408">Iron</keyword>
<feature type="transmembrane region" description="Helical" evidence="17">
    <location>
        <begin position="465"/>
        <end position="485"/>
    </location>
</feature>
<evidence type="ECO:0000256" key="15">
    <source>
        <dbReference type="PIRSR" id="PIRSR603373-1"/>
    </source>
</evidence>
<accession>A0A1I0R2E4</accession>
<keyword evidence="8 15" id="KW-0547">Nucleotide-binding</keyword>
<dbReference type="Gene3D" id="1.10.287.1770">
    <property type="match status" value="1"/>
</dbReference>
<dbReference type="PRINTS" id="PR00326">
    <property type="entry name" value="GTP1OBG"/>
</dbReference>
<dbReference type="RefSeq" id="WP_092455136.1">
    <property type="nucleotide sequence ID" value="NZ_FOJI01000011.1"/>
</dbReference>
<dbReference type="GO" id="GO:0046872">
    <property type="term" value="F:metal ion binding"/>
    <property type="evidence" value="ECO:0007669"/>
    <property type="project" value="UniProtKB-KW"/>
</dbReference>
<reference evidence="19 20" key="1">
    <citation type="submission" date="2016-10" db="EMBL/GenBank/DDBJ databases">
        <authorList>
            <person name="de Groot N.N."/>
        </authorList>
    </citation>
    <scope>NUCLEOTIDE SEQUENCE [LARGE SCALE GENOMIC DNA]</scope>
    <source>
        <strain evidence="19 20">DSM 9179</strain>
    </source>
</reference>
<feature type="binding site" evidence="15">
    <location>
        <begin position="39"/>
        <end position="43"/>
    </location>
    <ligand>
        <name>GTP</name>
        <dbReference type="ChEBI" id="CHEBI:37565"/>
        <label>1</label>
    </ligand>
</feature>
<feature type="transmembrane region" description="Helical" evidence="17">
    <location>
        <begin position="399"/>
        <end position="423"/>
    </location>
</feature>
<dbReference type="Pfam" id="PF07664">
    <property type="entry name" value="FeoB_C"/>
    <property type="match status" value="1"/>
</dbReference>
<evidence type="ECO:0000256" key="6">
    <source>
        <dbReference type="ARBA" id="ARBA00022519"/>
    </source>
</evidence>
<dbReference type="Pfam" id="PF17910">
    <property type="entry name" value="FeoB_Cyto"/>
    <property type="match status" value="1"/>
</dbReference>
<feature type="binding site" evidence="16">
    <location>
        <position position="28"/>
    </location>
    <ligand>
        <name>Mg(2+)</name>
        <dbReference type="ChEBI" id="CHEBI:18420"/>
        <label>2</label>
    </ligand>
</feature>
<dbReference type="InterPro" id="IPR011642">
    <property type="entry name" value="Gate_dom"/>
</dbReference>
<dbReference type="AlphaFoldDB" id="A0A1I0R2E4"/>
<dbReference type="FunFam" id="3.40.50.300:FF:000426">
    <property type="entry name" value="Ferrous iron transport protein B"/>
    <property type="match status" value="1"/>
</dbReference>
<evidence type="ECO:0000256" key="3">
    <source>
        <dbReference type="ARBA" id="ARBA00022448"/>
    </source>
</evidence>
<evidence type="ECO:0000256" key="14">
    <source>
        <dbReference type="NCBIfam" id="TIGR00437"/>
    </source>
</evidence>
<evidence type="ECO:0000256" key="7">
    <source>
        <dbReference type="ARBA" id="ARBA00022692"/>
    </source>
</evidence>
<organism evidence="19 20">
    <name type="scientific">[Clostridium] fimetarium</name>
    <dbReference type="NCBI Taxonomy" id="99656"/>
    <lineage>
        <taxon>Bacteria</taxon>
        <taxon>Bacillati</taxon>
        <taxon>Bacillota</taxon>
        <taxon>Clostridia</taxon>
        <taxon>Lachnospirales</taxon>
        <taxon>Lachnospiraceae</taxon>
    </lineage>
</organism>
<sequence length="685" mass="76175">MSSSNEIINVAFIGNPNCGKTSLFNDYTGAKLKVANWPGVTVEKKEGSYKFRDKEYKLVDLPGIYSLTSYTMEEKLSRQYILEDEVDVIIDVADASSLERNLYLTLQLIELGKPVVLALNMMDIVEERGMEIDIHRLPEMLGIPVIPVSARKKTGLEVLMHAVAHHKNKSSLEKLEHHHDESSSTKHKHNHHYECVMVYSDDIEDMIDVVTERLQVKYPDMINFRWHAIKMLEMDDEITERYPIGLADIVSRSYELDIINQKYDFIEEVIQECLVNKDKKAHVTDIIDAIFTNRILGLPIFLAIMALVFFLTFTIGDSLKGVFEIFLKWFSGSTRGFLGSVGTNEVLISLVVDGIIAGVGGILTFLPNIFILFLALAFLEDSGYMSRVAYVMDSIMGKLGLSGRAFIPMMLGFGCSVPAIMASRSLEDPKDRMKTILVTPFMSCSAKLPIYVIFSQMFFPKHALLVTYSMYLIGLMVAVMVALILNTFDKKKSLHSLLIELPEYKAPNARSIAIYVWGKVKDYLSKAGTTIFFASIIIWVILNFGTHGMVTDMSQSFGASIGKALSPIFAPTGLNQWKIVVALIAGIAAKEIVVSSMGILYGIGNINSVAGMAGMSAGLAATGFGALNAYSLMVFCLLYVPCAATIATIKRETHSWKWTIFAVCFQLGVAYFVSTLIYQVGKLFL</sequence>
<feature type="binding site" evidence="15">
    <location>
        <begin position="14"/>
        <end position="21"/>
    </location>
    <ligand>
        <name>GTP</name>
        <dbReference type="ChEBI" id="CHEBI:37565"/>
        <label>1</label>
    </ligand>
</feature>
<keyword evidence="20" id="KW-1185">Reference proteome</keyword>
<feature type="binding site" evidence="15">
    <location>
        <begin position="60"/>
        <end position="63"/>
    </location>
    <ligand>
        <name>GTP</name>
        <dbReference type="ChEBI" id="CHEBI:37565"/>
        <label>1</label>
    </ligand>
</feature>
<dbReference type="PANTHER" id="PTHR43185:SF1">
    <property type="entry name" value="FE(2+) TRANSPORTER FEOB"/>
    <property type="match status" value="1"/>
</dbReference>
<evidence type="ECO:0000256" key="10">
    <source>
        <dbReference type="ARBA" id="ARBA00023004"/>
    </source>
</evidence>
<dbReference type="InterPro" id="IPR003373">
    <property type="entry name" value="Fe2_transport_prot-B"/>
</dbReference>
<evidence type="ECO:0000256" key="5">
    <source>
        <dbReference type="ARBA" id="ARBA00022496"/>
    </source>
</evidence>
<dbReference type="OrthoDB" id="9809127at2"/>
<feature type="binding site" evidence="15">
    <location>
        <begin position="120"/>
        <end position="123"/>
    </location>
    <ligand>
        <name>GTP</name>
        <dbReference type="ChEBI" id="CHEBI:37565"/>
        <label>1</label>
    </ligand>
</feature>
<keyword evidence="3 17" id="KW-0813">Transport</keyword>
<keyword evidence="5 17" id="KW-0410">Iron transport</keyword>
<feature type="transmembrane region" description="Helical" evidence="17">
    <location>
        <begin position="658"/>
        <end position="680"/>
    </location>
</feature>
<keyword evidence="9 17" id="KW-1133">Transmembrane helix</keyword>
<comment type="similarity">
    <text evidence="17">Belongs to the TRAFAC class TrmE-Era-EngA-EngB-Septin-like GTPase superfamily. FeoB GTPase (TC 9.A.8) family.</text>
</comment>
<keyword evidence="16" id="KW-0479">Metal-binding</keyword>
<dbReference type="InterPro" id="IPR006073">
    <property type="entry name" value="GTP-bd"/>
</dbReference>
<keyword evidence="7 17" id="KW-0812">Transmembrane</keyword>
<comment type="function">
    <text evidence="1 17">Probable transporter of a GTP-driven Fe(2+) uptake system.</text>
</comment>
<dbReference type="InterPro" id="IPR005225">
    <property type="entry name" value="Small_GTP-bd"/>
</dbReference>
<dbReference type="GO" id="GO:0015093">
    <property type="term" value="F:ferrous iron transmembrane transporter activity"/>
    <property type="evidence" value="ECO:0007669"/>
    <property type="project" value="UniProtKB-UniRule"/>
</dbReference>
<comment type="subcellular location">
    <subcellularLocation>
        <location evidence="2">Cell inner membrane</location>
        <topology evidence="2">Multi-pass membrane protein</topology>
    </subcellularLocation>
    <subcellularLocation>
        <location evidence="17">Cell membrane</location>
        <topology evidence="17">Multi-pass membrane protein</topology>
    </subcellularLocation>
</comment>
<keyword evidence="11" id="KW-0406">Ion transport</keyword>
<dbReference type="STRING" id="99656.SAMN05421659_11192"/>
<evidence type="ECO:0000256" key="1">
    <source>
        <dbReference type="ARBA" id="ARBA00003926"/>
    </source>
</evidence>
<dbReference type="Pfam" id="PF07670">
    <property type="entry name" value="Gate"/>
    <property type="match status" value="2"/>
</dbReference>
<feature type="domain" description="FeoB-type G" evidence="18">
    <location>
        <begin position="7"/>
        <end position="169"/>
    </location>
</feature>
<dbReference type="GO" id="GO:0005886">
    <property type="term" value="C:plasma membrane"/>
    <property type="evidence" value="ECO:0007669"/>
    <property type="project" value="UniProtKB-SubCell"/>
</dbReference>
<dbReference type="PANTHER" id="PTHR43185">
    <property type="entry name" value="FERROUS IRON TRANSPORT PROTEIN B"/>
    <property type="match status" value="1"/>
</dbReference>
<dbReference type="NCBIfam" id="TIGR00437">
    <property type="entry name" value="feoB"/>
    <property type="match status" value="1"/>
</dbReference>
<evidence type="ECO:0000313" key="19">
    <source>
        <dbReference type="EMBL" id="SEW34626.1"/>
    </source>
</evidence>
<dbReference type="InterPro" id="IPR041069">
    <property type="entry name" value="FeoB_Cyto"/>
</dbReference>
<keyword evidence="6" id="KW-0997">Cell inner membrane</keyword>
<evidence type="ECO:0000256" key="13">
    <source>
        <dbReference type="ARBA" id="ARBA00023136"/>
    </source>
</evidence>
<keyword evidence="4" id="KW-1003">Cell membrane</keyword>
<evidence type="ECO:0000256" key="4">
    <source>
        <dbReference type="ARBA" id="ARBA00022475"/>
    </source>
</evidence>
<feature type="transmembrane region" description="Helical" evidence="17">
    <location>
        <begin position="295"/>
        <end position="315"/>
    </location>
</feature>
<feature type="transmembrane region" description="Helical" evidence="17">
    <location>
        <begin position="599"/>
        <end position="621"/>
    </location>
</feature>
<dbReference type="InterPro" id="IPR027417">
    <property type="entry name" value="P-loop_NTPase"/>
</dbReference>
<evidence type="ECO:0000256" key="16">
    <source>
        <dbReference type="PIRSR" id="PIRSR603373-2"/>
    </source>
</evidence>
<evidence type="ECO:0000259" key="18">
    <source>
        <dbReference type="PROSITE" id="PS51711"/>
    </source>
</evidence>
<feature type="binding site" evidence="16">
    <location>
        <position position="25"/>
    </location>
    <ligand>
        <name>Mg(2+)</name>
        <dbReference type="ChEBI" id="CHEBI:18420"/>
        <label>2</label>
    </ligand>
</feature>
<evidence type="ECO:0000256" key="11">
    <source>
        <dbReference type="ARBA" id="ARBA00023065"/>
    </source>
</evidence>
<feature type="transmembrane region" description="Helical" evidence="17">
    <location>
        <begin position="564"/>
        <end position="587"/>
    </location>
</feature>
<evidence type="ECO:0000256" key="12">
    <source>
        <dbReference type="ARBA" id="ARBA00023134"/>
    </source>
</evidence>
<proteinExistence type="inferred from homology"/>
<gene>
    <name evidence="19" type="ORF">SAMN05421659_11192</name>
</gene>
<dbReference type="InterPro" id="IPR030389">
    <property type="entry name" value="G_FEOB_dom"/>
</dbReference>
<dbReference type="InterPro" id="IPR011640">
    <property type="entry name" value="Fe2_transport_prot_B_C"/>
</dbReference>
<dbReference type="GO" id="GO:0005525">
    <property type="term" value="F:GTP binding"/>
    <property type="evidence" value="ECO:0007669"/>
    <property type="project" value="UniProtKB-KW"/>
</dbReference>
<name>A0A1I0R2E4_9FIRM</name>
<protein>
    <recommendedName>
        <fullName evidence="14 17">Ferrous iron transport protein B</fullName>
    </recommendedName>
</protein>
<dbReference type="PROSITE" id="PS51711">
    <property type="entry name" value="G_FEOB"/>
    <property type="match status" value="1"/>
</dbReference>
<dbReference type="SUPFAM" id="SSF52540">
    <property type="entry name" value="P-loop containing nucleoside triphosphate hydrolases"/>
    <property type="match status" value="1"/>
</dbReference>
<keyword evidence="12 15" id="KW-0342">GTP-binding</keyword>
<evidence type="ECO:0000313" key="20">
    <source>
        <dbReference type="Proteomes" id="UP000199701"/>
    </source>
</evidence>
<evidence type="ECO:0000256" key="8">
    <source>
        <dbReference type="ARBA" id="ARBA00022741"/>
    </source>
</evidence>
<dbReference type="Pfam" id="PF02421">
    <property type="entry name" value="FeoB_N"/>
    <property type="match status" value="1"/>
</dbReference>